<sequence>MRVFLALGLVLTFAAGSYAQTCACTSGVAALISVCGNDGKDYSTVCDLVTAQKNNPNLGARCLGKCPCQSLINPYTGNPAFCPRPFHYPYEHGYGHNHGYGGGHNNGGRGNGGFGNGGFGGGRGNGGYGGGGRGGGGGRWKRALAPASSPTDRRFIGGGFGFGAGGSMAYAVFFEPRVCLTDGTDVYGLNAARCAINKARDGNLGIRCLGSCRQCRANPQCPVAQFPTATVAPPTDAPVAGDDITLPPVIGTVTQPPPTVAPPPVVVVTEPPPLPDFLLALKKIYE</sequence>
<keyword evidence="1" id="KW-0732">Signal</keyword>
<gene>
    <name evidence="2" type="ORF">BV898_05102</name>
</gene>
<name>A0A1W0X0L8_HYPEX</name>
<dbReference type="AlphaFoldDB" id="A0A1W0X0L8"/>
<protein>
    <recommendedName>
        <fullName evidence="4">Kazal-like domain-containing protein</fullName>
    </recommendedName>
</protein>
<comment type="caution">
    <text evidence="2">The sequence shown here is derived from an EMBL/GenBank/DDBJ whole genome shotgun (WGS) entry which is preliminary data.</text>
</comment>
<accession>A0A1W0X0L8</accession>
<feature type="chain" id="PRO_5012054282" description="Kazal-like domain-containing protein" evidence="1">
    <location>
        <begin position="20"/>
        <end position="286"/>
    </location>
</feature>
<dbReference type="Proteomes" id="UP000192578">
    <property type="component" value="Unassembled WGS sequence"/>
</dbReference>
<evidence type="ECO:0008006" key="4">
    <source>
        <dbReference type="Google" id="ProtNLM"/>
    </source>
</evidence>
<evidence type="ECO:0000313" key="3">
    <source>
        <dbReference type="Proteomes" id="UP000192578"/>
    </source>
</evidence>
<organism evidence="2 3">
    <name type="scientific">Hypsibius exemplaris</name>
    <name type="common">Freshwater tardigrade</name>
    <dbReference type="NCBI Taxonomy" id="2072580"/>
    <lineage>
        <taxon>Eukaryota</taxon>
        <taxon>Metazoa</taxon>
        <taxon>Ecdysozoa</taxon>
        <taxon>Tardigrada</taxon>
        <taxon>Eutardigrada</taxon>
        <taxon>Parachela</taxon>
        <taxon>Hypsibioidea</taxon>
        <taxon>Hypsibiidae</taxon>
        <taxon>Hypsibius</taxon>
    </lineage>
</organism>
<evidence type="ECO:0000256" key="1">
    <source>
        <dbReference type="SAM" id="SignalP"/>
    </source>
</evidence>
<keyword evidence="3" id="KW-1185">Reference proteome</keyword>
<dbReference type="OrthoDB" id="126772at2759"/>
<evidence type="ECO:0000313" key="2">
    <source>
        <dbReference type="EMBL" id="OQV21029.1"/>
    </source>
</evidence>
<dbReference type="EMBL" id="MTYJ01000026">
    <property type="protein sequence ID" value="OQV21029.1"/>
    <property type="molecule type" value="Genomic_DNA"/>
</dbReference>
<proteinExistence type="predicted"/>
<feature type="signal peptide" evidence="1">
    <location>
        <begin position="1"/>
        <end position="19"/>
    </location>
</feature>
<reference evidence="3" key="1">
    <citation type="submission" date="2017-01" db="EMBL/GenBank/DDBJ databases">
        <title>Comparative genomics of anhydrobiosis in the tardigrade Hypsibius dujardini.</title>
        <authorList>
            <person name="Yoshida Y."/>
            <person name="Koutsovoulos G."/>
            <person name="Laetsch D."/>
            <person name="Stevens L."/>
            <person name="Kumar S."/>
            <person name="Horikawa D."/>
            <person name="Ishino K."/>
            <person name="Komine S."/>
            <person name="Tomita M."/>
            <person name="Blaxter M."/>
            <person name="Arakawa K."/>
        </authorList>
    </citation>
    <scope>NUCLEOTIDE SEQUENCE [LARGE SCALE GENOMIC DNA]</scope>
    <source>
        <strain evidence="3">Z151</strain>
    </source>
</reference>